<protein>
    <recommendedName>
        <fullName evidence="10">Chloride channel protein</fullName>
    </recommendedName>
</protein>
<dbReference type="PRINTS" id="PR00762">
    <property type="entry name" value="CLCHANNEL"/>
</dbReference>
<evidence type="ECO:0008006" key="10">
    <source>
        <dbReference type="Google" id="ProtNLM"/>
    </source>
</evidence>
<organism evidence="8 9">
    <name type="scientific">Potamilus streckersoni</name>
    <dbReference type="NCBI Taxonomy" id="2493646"/>
    <lineage>
        <taxon>Eukaryota</taxon>
        <taxon>Metazoa</taxon>
        <taxon>Spiralia</taxon>
        <taxon>Lophotrochozoa</taxon>
        <taxon>Mollusca</taxon>
        <taxon>Bivalvia</taxon>
        <taxon>Autobranchia</taxon>
        <taxon>Heteroconchia</taxon>
        <taxon>Palaeoheterodonta</taxon>
        <taxon>Unionida</taxon>
        <taxon>Unionoidea</taxon>
        <taxon>Unionidae</taxon>
        <taxon>Ambleminae</taxon>
        <taxon>Lampsilini</taxon>
        <taxon>Potamilus</taxon>
    </lineage>
</organism>
<evidence type="ECO:0000313" key="9">
    <source>
        <dbReference type="Proteomes" id="UP001195483"/>
    </source>
</evidence>
<feature type="transmembrane region" description="Helical" evidence="7">
    <location>
        <begin position="58"/>
        <end position="79"/>
    </location>
</feature>
<evidence type="ECO:0000256" key="7">
    <source>
        <dbReference type="SAM" id="Phobius"/>
    </source>
</evidence>
<keyword evidence="3" id="KW-0677">Repeat</keyword>
<dbReference type="GO" id="GO:0005765">
    <property type="term" value="C:lysosomal membrane"/>
    <property type="evidence" value="ECO:0007669"/>
    <property type="project" value="TreeGrafter"/>
</dbReference>
<reference evidence="8" key="2">
    <citation type="journal article" date="2021" name="Genome Biol. Evol.">
        <title>Developing a high-quality reference genome for a parasitic bivalve with doubly uniparental inheritance (Bivalvia: Unionida).</title>
        <authorList>
            <person name="Smith C.H."/>
        </authorList>
    </citation>
    <scope>NUCLEOTIDE SEQUENCE</scope>
    <source>
        <strain evidence="8">CHS0354</strain>
        <tissue evidence="8">Mantle</tissue>
    </source>
</reference>
<evidence type="ECO:0000256" key="6">
    <source>
        <dbReference type="ARBA" id="ARBA00023136"/>
    </source>
</evidence>
<feature type="non-terminal residue" evidence="8">
    <location>
        <position position="339"/>
    </location>
</feature>
<keyword evidence="6 7" id="KW-0472">Membrane</keyword>
<gene>
    <name evidence="8" type="ORF">CHS0354_038180</name>
</gene>
<feature type="transmembrane region" description="Helical" evidence="7">
    <location>
        <begin position="305"/>
        <end position="327"/>
    </location>
</feature>
<comment type="caution">
    <text evidence="8">The sequence shown here is derived from an EMBL/GenBank/DDBJ whole genome shotgun (WGS) entry which is preliminary data.</text>
</comment>
<dbReference type="Proteomes" id="UP001195483">
    <property type="component" value="Unassembled WGS sequence"/>
</dbReference>
<keyword evidence="2 7" id="KW-0812">Transmembrane</keyword>
<evidence type="ECO:0000256" key="2">
    <source>
        <dbReference type="ARBA" id="ARBA00022692"/>
    </source>
</evidence>
<accession>A0AAE0T1Q1</accession>
<dbReference type="PANTHER" id="PTHR11689:SF136">
    <property type="entry name" value="H(+)_CL(-) EXCHANGE TRANSPORTER 7"/>
    <property type="match status" value="1"/>
</dbReference>
<reference evidence="8" key="3">
    <citation type="submission" date="2023-05" db="EMBL/GenBank/DDBJ databases">
        <authorList>
            <person name="Smith C.H."/>
        </authorList>
    </citation>
    <scope>NUCLEOTIDE SEQUENCE</scope>
    <source>
        <strain evidence="8">CHS0354</strain>
        <tissue evidence="8">Mantle</tissue>
    </source>
</reference>
<proteinExistence type="predicted"/>
<evidence type="ECO:0000256" key="3">
    <source>
        <dbReference type="ARBA" id="ARBA00022737"/>
    </source>
</evidence>
<feature type="transmembrane region" description="Helical" evidence="7">
    <location>
        <begin position="255"/>
        <end position="274"/>
    </location>
</feature>
<dbReference type="InterPro" id="IPR001807">
    <property type="entry name" value="ClC"/>
</dbReference>
<reference evidence="8" key="1">
    <citation type="journal article" date="2021" name="Genome Biol. Evol.">
        <title>A High-Quality Reference Genome for a Parasitic Bivalve with Doubly Uniparental Inheritance (Bivalvia: Unionida).</title>
        <authorList>
            <person name="Smith C.H."/>
        </authorList>
    </citation>
    <scope>NUCLEOTIDE SEQUENCE</scope>
    <source>
        <strain evidence="8">CHS0354</strain>
    </source>
</reference>
<dbReference type="InterPro" id="IPR014743">
    <property type="entry name" value="Cl-channel_core"/>
</dbReference>
<evidence type="ECO:0000256" key="4">
    <source>
        <dbReference type="ARBA" id="ARBA00022989"/>
    </source>
</evidence>
<keyword evidence="9" id="KW-1185">Reference proteome</keyword>
<sequence length="339" mass="37324">DIQKKLRQYGVESPKFRKRLVSKWESLNYDTVENVLYWREYDENSSKKKLTLRWLSRWAIVFFIGISTALLAAVLHVIVENVAHAKFSVISSFLDKCAKEDCMYQPALIWIAINLVITLLGSALVTYLQPMAAGSGIPMVKCYLNGVKIPGLLSLEAFICKVGGVVMAILGGLACGKEGPMAHSGSIIAAGLGKGRIRLCRKKRVSLYEGFRNDHDIRDFVAAGAASGVSAAFGAPVGGTLFSVEEAASFWNQELTWRVFFAAMVACFFTNFLLSSFKGNPNHLSAPGLVRFSVFKDLSFDLIEIPAFLIMAVIVAILSSFLAYLWLGEVRSWVRSGVE</sequence>
<dbReference type="AlphaFoldDB" id="A0AAE0T1Q1"/>
<evidence type="ECO:0000256" key="1">
    <source>
        <dbReference type="ARBA" id="ARBA00004141"/>
    </source>
</evidence>
<evidence type="ECO:0000256" key="5">
    <source>
        <dbReference type="ARBA" id="ARBA00023122"/>
    </source>
</evidence>
<evidence type="ECO:0000313" key="8">
    <source>
        <dbReference type="EMBL" id="KAK3601630.1"/>
    </source>
</evidence>
<dbReference type="Pfam" id="PF00654">
    <property type="entry name" value="Voltage_CLC"/>
    <property type="match status" value="1"/>
</dbReference>
<keyword evidence="5" id="KW-0129">CBS domain</keyword>
<dbReference type="EMBL" id="JAEAOA010002230">
    <property type="protein sequence ID" value="KAK3601630.1"/>
    <property type="molecule type" value="Genomic_DNA"/>
</dbReference>
<name>A0AAE0T1Q1_9BIVA</name>
<dbReference type="PANTHER" id="PTHR11689">
    <property type="entry name" value="CHLORIDE CHANNEL PROTEIN CLC FAMILY MEMBER"/>
    <property type="match status" value="1"/>
</dbReference>
<feature type="transmembrane region" description="Helical" evidence="7">
    <location>
        <begin position="220"/>
        <end position="243"/>
    </location>
</feature>
<dbReference type="InterPro" id="IPR051280">
    <property type="entry name" value="Cl-channel/antiporter"/>
</dbReference>
<keyword evidence="4 7" id="KW-1133">Transmembrane helix</keyword>
<dbReference type="GO" id="GO:0015108">
    <property type="term" value="F:chloride transmembrane transporter activity"/>
    <property type="evidence" value="ECO:0007669"/>
    <property type="project" value="InterPro"/>
</dbReference>
<dbReference type="SUPFAM" id="SSF81340">
    <property type="entry name" value="Clc chloride channel"/>
    <property type="match status" value="1"/>
</dbReference>
<comment type="subcellular location">
    <subcellularLocation>
        <location evidence="1">Membrane</location>
        <topology evidence="1">Multi-pass membrane protein</topology>
    </subcellularLocation>
</comment>
<feature type="transmembrane region" description="Helical" evidence="7">
    <location>
        <begin position="149"/>
        <end position="174"/>
    </location>
</feature>
<feature type="transmembrane region" description="Helical" evidence="7">
    <location>
        <begin position="108"/>
        <end position="128"/>
    </location>
</feature>
<dbReference type="Gene3D" id="1.10.3080.10">
    <property type="entry name" value="Clc chloride channel"/>
    <property type="match status" value="1"/>
</dbReference>